<gene>
    <name evidence="1" type="ORF">KI809_05055</name>
</gene>
<accession>A0AAW4L2E0</accession>
<protein>
    <submittedName>
        <fullName evidence="1">YkgJ family cysteine cluster protein</fullName>
    </submittedName>
</protein>
<sequence>MPGIISMKSAAVNREAVLAREIEHLKRRVIWCERAGADSSRQVSFLYRAADRFGRKIITHSFCRGEIGSHGCATGCCCRCRPDVFAAESQLLDLLPQRNDDSGYCPFFNLARKNCGIYGVRPFACRVYFNLGATAHYCRNPNDTTLQLFDSLKPHLARVLGSYQGGYGVAAANSVQSGMDTDV</sequence>
<dbReference type="RefSeq" id="WP_214170385.1">
    <property type="nucleotide sequence ID" value="NZ_JAHCVJ010000001.1"/>
</dbReference>
<name>A0AAW4L2E0_9BACT</name>
<dbReference type="AlphaFoldDB" id="A0AAW4L2E0"/>
<keyword evidence="2" id="KW-1185">Reference proteome</keyword>
<organism evidence="1 2">
    <name type="scientific">Geoanaerobacter pelophilus</name>
    <dbReference type="NCBI Taxonomy" id="60036"/>
    <lineage>
        <taxon>Bacteria</taxon>
        <taxon>Pseudomonadati</taxon>
        <taxon>Thermodesulfobacteriota</taxon>
        <taxon>Desulfuromonadia</taxon>
        <taxon>Geobacterales</taxon>
        <taxon>Geobacteraceae</taxon>
        <taxon>Geoanaerobacter</taxon>
    </lineage>
</organism>
<reference evidence="1 2" key="1">
    <citation type="submission" date="2021-05" db="EMBL/GenBank/DDBJ databases">
        <title>The draft genome of Geobacter pelophilus DSM 12255.</title>
        <authorList>
            <person name="Xu Z."/>
            <person name="Masuda Y."/>
            <person name="Itoh H."/>
            <person name="Senoo K."/>
        </authorList>
    </citation>
    <scope>NUCLEOTIDE SEQUENCE [LARGE SCALE GENOMIC DNA]</scope>
    <source>
        <strain evidence="1 2">DSM 12255</strain>
    </source>
</reference>
<comment type="caution">
    <text evidence="1">The sequence shown here is derived from an EMBL/GenBank/DDBJ whole genome shotgun (WGS) entry which is preliminary data.</text>
</comment>
<evidence type="ECO:0000313" key="2">
    <source>
        <dbReference type="Proteomes" id="UP000811899"/>
    </source>
</evidence>
<dbReference type="EMBL" id="JAHCVJ010000001">
    <property type="protein sequence ID" value="MBT0663665.1"/>
    <property type="molecule type" value="Genomic_DNA"/>
</dbReference>
<evidence type="ECO:0000313" key="1">
    <source>
        <dbReference type="EMBL" id="MBT0663665.1"/>
    </source>
</evidence>
<proteinExistence type="predicted"/>
<dbReference type="Proteomes" id="UP000811899">
    <property type="component" value="Unassembled WGS sequence"/>
</dbReference>